<name>A0A445LV32_GLYSO</name>
<feature type="signal peptide" evidence="2">
    <location>
        <begin position="1"/>
        <end position="35"/>
    </location>
</feature>
<evidence type="ECO:0000313" key="4">
    <source>
        <dbReference type="Proteomes" id="UP000289340"/>
    </source>
</evidence>
<accession>A0A445LV32</accession>
<evidence type="ECO:0000256" key="1">
    <source>
        <dbReference type="SAM" id="MobiDB-lite"/>
    </source>
</evidence>
<organism evidence="3 4">
    <name type="scientific">Glycine soja</name>
    <name type="common">Wild soybean</name>
    <dbReference type="NCBI Taxonomy" id="3848"/>
    <lineage>
        <taxon>Eukaryota</taxon>
        <taxon>Viridiplantae</taxon>
        <taxon>Streptophyta</taxon>
        <taxon>Embryophyta</taxon>
        <taxon>Tracheophyta</taxon>
        <taxon>Spermatophyta</taxon>
        <taxon>Magnoliopsida</taxon>
        <taxon>eudicotyledons</taxon>
        <taxon>Gunneridae</taxon>
        <taxon>Pentapetalae</taxon>
        <taxon>rosids</taxon>
        <taxon>fabids</taxon>
        <taxon>Fabales</taxon>
        <taxon>Fabaceae</taxon>
        <taxon>Papilionoideae</taxon>
        <taxon>50 kb inversion clade</taxon>
        <taxon>NPAAA clade</taxon>
        <taxon>indigoferoid/millettioid clade</taxon>
        <taxon>Phaseoleae</taxon>
        <taxon>Glycine</taxon>
        <taxon>Glycine subgen. Soja</taxon>
    </lineage>
</organism>
<sequence length="90" mass="9867">MHDLCLVESMRLMSLACFSILLLILFLFKISSSSAADGYAKSQSFRTEPVSNLGPFKGKSRQNTGEGGGEAFLGDEKRIIYTGPNPLHNR</sequence>
<gene>
    <name evidence="3" type="ORF">D0Y65_005292</name>
</gene>
<feature type="chain" id="PRO_5019035944" description="CLAVATA3/ESR (CLE)-related protein 17" evidence="2">
    <location>
        <begin position="36"/>
        <end position="90"/>
    </location>
</feature>
<dbReference type="InterPro" id="IPR033249">
    <property type="entry name" value="CLE_plant"/>
</dbReference>
<evidence type="ECO:0000313" key="3">
    <source>
        <dbReference type="EMBL" id="RZC27073.1"/>
    </source>
</evidence>
<dbReference type="AlphaFoldDB" id="A0A445LV32"/>
<dbReference type="GO" id="GO:0048731">
    <property type="term" value="P:system development"/>
    <property type="evidence" value="ECO:0007669"/>
    <property type="project" value="InterPro"/>
</dbReference>
<keyword evidence="2" id="KW-0732">Signal</keyword>
<evidence type="ECO:0008006" key="5">
    <source>
        <dbReference type="Google" id="ProtNLM"/>
    </source>
</evidence>
<feature type="region of interest" description="Disordered" evidence="1">
    <location>
        <begin position="51"/>
        <end position="72"/>
    </location>
</feature>
<comment type="caution">
    <text evidence="3">The sequence shown here is derived from an EMBL/GenBank/DDBJ whole genome shotgun (WGS) entry which is preliminary data.</text>
</comment>
<dbReference type="PANTHER" id="PTHR34545:SF1">
    <property type="entry name" value="CLAVATA3_ESR (CLE)-RELATED PROTEIN 22"/>
    <property type="match status" value="1"/>
</dbReference>
<dbReference type="EMBL" id="QZWG01000002">
    <property type="protein sequence ID" value="RZC27073.1"/>
    <property type="molecule type" value="Genomic_DNA"/>
</dbReference>
<evidence type="ECO:0000256" key="2">
    <source>
        <dbReference type="SAM" id="SignalP"/>
    </source>
</evidence>
<reference evidence="3 4" key="1">
    <citation type="submission" date="2018-09" db="EMBL/GenBank/DDBJ databases">
        <title>A high-quality reference genome of wild soybean provides a powerful tool to mine soybean genomes.</title>
        <authorList>
            <person name="Xie M."/>
            <person name="Chung C.Y.L."/>
            <person name="Li M.-W."/>
            <person name="Wong F.-L."/>
            <person name="Chan T.-F."/>
            <person name="Lam H.-M."/>
        </authorList>
    </citation>
    <scope>NUCLEOTIDE SEQUENCE [LARGE SCALE GENOMIC DNA]</scope>
    <source>
        <strain evidence="4">cv. W05</strain>
        <tissue evidence="3">Hypocotyl of etiolated seedlings</tissue>
    </source>
</reference>
<dbReference type="PANTHER" id="PTHR34545">
    <property type="entry name" value="CLAVATA3/ESR (CLE)-RELATED PROTEIN 22"/>
    <property type="match status" value="1"/>
</dbReference>
<dbReference type="Proteomes" id="UP000289340">
    <property type="component" value="Chromosome 2"/>
</dbReference>
<protein>
    <recommendedName>
        <fullName evidence="5">CLAVATA3/ESR (CLE)-related protein 17</fullName>
    </recommendedName>
</protein>
<keyword evidence="4" id="KW-1185">Reference proteome</keyword>
<proteinExistence type="predicted"/>